<dbReference type="OMA" id="TPEEWWV"/>
<dbReference type="AlphaFoldDB" id="G0S241"/>
<name>G0S241_CHATD</name>
<keyword evidence="3" id="KW-0732">Signal</keyword>
<dbReference type="OrthoDB" id="1733656at2759"/>
<proteinExistence type="predicted"/>
<dbReference type="HOGENOM" id="CLU_070640_0_0_1"/>
<dbReference type="RefSeq" id="XP_006692093.1">
    <property type="nucleotide sequence ID" value="XM_006692030.1"/>
</dbReference>
<feature type="signal peptide" evidence="3">
    <location>
        <begin position="1"/>
        <end position="23"/>
    </location>
</feature>
<reference evidence="4 5" key="1">
    <citation type="journal article" date="2011" name="Cell">
        <title>Insight into structure and assembly of the nuclear pore complex by utilizing the genome of a eukaryotic thermophile.</title>
        <authorList>
            <person name="Amlacher S."/>
            <person name="Sarges P."/>
            <person name="Flemming D."/>
            <person name="van Noort V."/>
            <person name="Kunze R."/>
            <person name="Devos D.P."/>
            <person name="Arumugam M."/>
            <person name="Bork P."/>
            <person name="Hurt E."/>
        </authorList>
    </citation>
    <scope>NUCLEOTIDE SEQUENCE [LARGE SCALE GENOMIC DNA]</scope>
    <source>
        <strain evidence="5">DSM 1495 / CBS 144.50 / IMI 039719</strain>
    </source>
</reference>
<keyword evidence="5" id="KW-1185">Reference proteome</keyword>
<sequence>MRLSKAATFLALPLLAAATGADAQTKPVQPQAAAQAVIASQRGAGAFTQYMAKFQSFLSNIVGAQNPLGGADGDSSSSSSSSSAKAAGAGKKKVMAEPKPIATLTLEGWRDALYAPVKENATVAEEWLVLVSGGNKTCYGRCTALDTAFNVSALDLANLPSPSVRHLHLGRLDCDAQPILCNVWSANPGSLWSLSLLPAPAPVEIHTRSFNLSLAAPTPTAQDIVTAYLARADPEVDEKAEIPTRRRWHRFENEGWLHPFDGKLAKLGLSVPVAYFFYGLNAVPTWVLMLVVSFVSRTLINRRLAPSTQPGAPASSRRS</sequence>
<evidence type="ECO:0000256" key="3">
    <source>
        <dbReference type="SAM" id="SignalP"/>
    </source>
</evidence>
<feature type="chain" id="PRO_5003409220" description="Peptidyl-tRNA hydrolase-like protein" evidence="3">
    <location>
        <begin position="24"/>
        <end position="319"/>
    </location>
</feature>
<evidence type="ECO:0000313" key="4">
    <source>
        <dbReference type="EMBL" id="EGS23101.1"/>
    </source>
</evidence>
<dbReference type="eggNOG" id="ENOG502SF32">
    <property type="taxonomic scope" value="Eukaryota"/>
</dbReference>
<feature type="compositionally biased region" description="Low complexity" evidence="1">
    <location>
        <begin position="73"/>
        <end position="89"/>
    </location>
</feature>
<gene>
    <name evidence="4" type="ORF">CTHT_0015900</name>
</gene>
<keyword evidence="2" id="KW-0812">Transmembrane</keyword>
<feature type="region of interest" description="Disordered" evidence="1">
    <location>
        <begin position="69"/>
        <end position="91"/>
    </location>
</feature>
<protein>
    <recommendedName>
        <fullName evidence="6">Peptidyl-tRNA hydrolase-like protein</fullName>
    </recommendedName>
</protein>
<dbReference type="KEGG" id="cthr:CTHT_0015900"/>
<evidence type="ECO:0000256" key="1">
    <source>
        <dbReference type="SAM" id="MobiDB-lite"/>
    </source>
</evidence>
<keyword evidence="2" id="KW-0472">Membrane</keyword>
<dbReference type="EMBL" id="GL988039">
    <property type="protein sequence ID" value="EGS23101.1"/>
    <property type="molecule type" value="Genomic_DNA"/>
</dbReference>
<keyword evidence="2" id="KW-1133">Transmembrane helix</keyword>
<dbReference type="GeneID" id="18255628"/>
<evidence type="ECO:0000256" key="2">
    <source>
        <dbReference type="SAM" id="Phobius"/>
    </source>
</evidence>
<evidence type="ECO:0008006" key="6">
    <source>
        <dbReference type="Google" id="ProtNLM"/>
    </source>
</evidence>
<organism evidence="5">
    <name type="scientific">Chaetomium thermophilum (strain DSM 1495 / CBS 144.50 / IMI 039719)</name>
    <name type="common">Thermochaetoides thermophila</name>
    <dbReference type="NCBI Taxonomy" id="759272"/>
    <lineage>
        <taxon>Eukaryota</taxon>
        <taxon>Fungi</taxon>
        <taxon>Dikarya</taxon>
        <taxon>Ascomycota</taxon>
        <taxon>Pezizomycotina</taxon>
        <taxon>Sordariomycetes</taxon>
        <taxon>Sordariomycetidae</taxon>
        <taxon>Sordariales</taxon>
        <taxon>Chaetomiaceae</taxon>
        <taxon>Thermochaetoides</taxon>
    </lineage>
</organism>
<evidence type="ECO:0000313" key="5">
    <source>
        <dbReference type="Proteomes" id="UP000008066"/>
    </source>
</evidence>
<dbReference type="Proteomes" id="UP000008066">
    <property type="component" value="Unassembled WGS sequence"/>
</dbReference>
<feature type="transmembrane region" description="Helical" evidence="2">
    <location>
        <begin position="275"/>
        <end position="295"/>
    </location>
</feature>
<accession>G0S241</accession>
<dbReference type="STRING" id="759272.G0S241"/>